<keyword evidence="8" id="KW-0067">ATP-binding</keyword>
<comment type="similarity">
    <text evidence="2">Belongs to the TsaE family.</text>
</comment>
<keyword evidence="5" id="KW-0819">tRNA processing</keyword>
<dbReference type="InterPro" id="IPR027417">
    <property type="entry name" value="P-loop_NTPase"/>
</dbReference>
<dbReference type="GO" id="GO:0005524">
    <property type="term" value="F:ATP binding"/>
    <property type="evidence" value="ECO:0007669"/>
    <property type="project" value="UniProtKB-KW"/>
</dbReference>
<evidence type="ECO:0000256" key="6">
    <source>
        <dbReference type="ARBA" id="ARBA00022723"/>
    </source>
</evidence>
<accession>A0A8S8XD25</accession>
<dbReference type="Gene3D" id="3.40.50.300">
    <property type="entry name" value="P-loop containing nucleotide triphosphate hydrolases"/>
    <property type="match status" value="1"/>
</dbReference>
<evidence type="ECO:0000256" key="9">
    <source>
        <dbReference type="ARBA" id="ARBA00022842"/>
    </source>
</evidence>
<dbReference type="EMBL" id="BOPV01000001">
    <property type="protein sequence ID" value="GIL39942.1"/>
    <property type="molecule type" value="Genomic_DNA"/>
</dbReference>
<name>A0A8S8XD25_9PROT</name>
<sequence>MLALDLADLDATLRLAAALAPHLAAGDMVALDGTLGAGKTEFARALLRARLGDPAIDVPSPTFTLVQLYDDPTGTVFWHFDLYRLKDPDEVLELGWDDSEDGVRLVEWPDRLGDLTPQSRLVVRIEAGDGDGARRATLSGHGMWVQRLADLRLQLGPASLASS</sequence>
<gene>
    <name evidence="11" type="ORF">TMPK1_21790</name>
</gene>
<evidence type="ECO:0000256" key="1">
    <source>
        <dbReference type="ARBA" id="ARBA00004496"/>
    </source>
</evidence>
<evidence type="ECO:0000256" key="4">
    <source>
        <dbReference type="ARBA" id="ARBA00022490"/>
    </source>
</evidence>
<dbReference type="GO" id="GO:0005737">
    <property type="term" value="C:cytoplasm"/>
    <property type="evidence" value="ECO:0007669"/>
    <property type="project" value="UniProtKB-SubCell"/>
</dbReference>
<protein>
    <recommendedName>
        <fullName evidence="3">tRNA threonylcarbamoyladenosine biosynthesis protein TsaE</fullName>
    </recommendedName>
    <alternativeName>
        <fullName evidence="10">t(6)A37 threonylcarbamoyladenosine biosynthesis protein TsaE</fullName>
    </alternativeName>
</protein>
<dbReference type="PANTHER" id="PTHR33540">
    <property type="entry name" value="TRNA THREONYLCARBAMOYLADENOSINE BIOSYNTHESIS PROTEIN TSAE"/>
    <property type="match status" value="1"/>
</dbReference>
<keyword evidence="9" id="KW-0460">Magnesium</keyword>
<evidence type="ECO:0000313" key="12">
    <source>
        <dbReference type="Proteomes" id="UP000681075"/>
    </source>
</evidence>
<keyword evidence="12" id="KW-1185">Reference proteome</keyword>
<dbReference type="NCBIfam" id="TIGR00150">
    <property type="entry name" value="T6A_YjeE"/>
    <property type="match status" value="1"/>
</dbReference>
<evidence type="ECO:0000256" key="2">
    <source>
        <dbReference type="ARBA" id="ARBA00007599"/>
    </source>
</evidence>
<evidence type="ECO:0000256" key="10">
    <source>
        <dbReference type="ARBA" id="ARBA00032441"/>
    </source>
</evidence>
<evidence type="ECO:0000256" key="8">
    <source>
        <dbReference type="ARBA" id="ARBA00022840"/>
    </source>
</evidence>
<dbReference type="Pfam" id="PF02367">
    <property type="entry name" value="TsaE"/>
    <property type="match status" value="1"/>
</dbReference>
<dbReference type="PANTHER" id="PTHR33540:SF2">
    <property type="entry name" value="TRNA THREONYLCARBAMOYLADENOSINE BIOSYNTHESIS PROTEIN TSAE"/>
    <property type="match status" value="1"/>
</dbReference>
<dbReference type="GO" id="GO:0002949">
    <property type="term" value="P:tRNA threonylcarbamoyladenosine modification"/>
    <property type="evidence" value="ECO:0007669"/>
    <property type="project" value="InterPro"/>
</dbReference>
<proteinExistence type="inferred from homology"/>
<reference evidence="11" key="1">
    <citation type="submission" date="2021-02" db="EMBL/GenBank/DDBJ databases">
        <title>Genome sequence of Rhodospirillales sp. strain TMPK1 isolated from soil.</title>
        <authorList>
            <person name="Nakai R."/>
            <person name="Kusada H."/>
            <person name="Tamaki H."/>
        </authorList>
    </citation>
    <scope>NUCLEOTIDE SEQUENCE</scope>
    <source>
        <strain evidence="11">TMPK1</strain>
    </source>
</reference>
<evidence type="ECO:0000313" key="11">
    <source>
        <dbReference type="EMBL" id="GIL39942.1"/>
    </source>
</evidence>
<keyword evidence="4" id="KW-0963">Cytoplasm</keyword>
<keyword evidence="7" id="KW-0547">Nucleotide-binding</keyword>
<dbReference type="InterPro" id="IPR003442">
    <property type="entry name" value="T6A_TsaE"/>
</dbReference>
<organism evidence="11 12">
    <name type="scientific">Roseiterribacter gracilis</name>
    <dbReference type="NCBI Taxonomy" id="2812848"/>
    <lineage>
        <taxon>Bacteria</taxon>
        <taxon>Pseudomonadati</taxon>
        <taxon>Pseudomonadota</taxon>
        <taxon>Alphaproteobacteria</taxon>
        <taxon>Rhodospirillales</taxon>
        <taxon>Roseiterribacteraceae</taxon>
        <taxon>Roseiterribacter</taxon>
    </lineage>
</organism>
<comment type="caution">
    <text evidence="11">The sequence shown here is derived from an EMBL/GenBank/DDBJ whole genome shotgun (WGS) entry which is preliminary data.</text>
</comment>
<dbReference type="RefSeq" id="WP_420243059.1">
    <property type="nucleotide sequence ID" value="NZ_BOPV01000001.1"/>
</dbReference>
<dbReference type="Proteomes" id="UP000681075">
    <property type="component" value="Unassembled WGS sequence"/>
</dbReference>
<dbReference type="SUPFAM" id="SSF52540">
    <property type="entry name" value="P-loop containing nucleoside triphosphate hydrolases"/>
    <property type="match status" value="1"/>
</dbReference>
<dbReference type="GO" id="GO:0046872">
    <property type="term" value="F:metal ion binding"/>
    <property type="evidence" value="ECO:0007669"/>
    <property type="project" value="UniProtKB-KW"/>
</dbReference>
<keyword evidence="6" id="KW-0479">Metal-binding</keyword>
<evidence type="ECO:0000256" key="5">
    <source>
        <dbReference type="ARBA" id="ARBA00022694"/>
    </source>
</evidence>
<evidence type="ECO:0000256" key="3">
    <source>
        <dbReference type="ARBA" id="ARBA00019010"/>
    </source>
</evidence>
<evidence type="ECO:0000256" key="7">
    <source>
        <dbReference type="ARBA" id="ARBA00022741"/>
    </source>
</evidence>
<comment type="subcellular location">
    <subcellularLocation>
        <location evidence="1">Cytoplasm</location>
    </subcellularLocation>
</comment>
<dbReference type="AlphaFoldDB" id="A0A8S8XD25"/>